<evidence type="ECO:0000313" key="2">
    <source>
        <dbReference type="Proteomes" id="UP000549250"/>
    </source>
</evidence>
<name>A0A839T0R0_AZOMA</name>
<dbReference type="AlphaFoldDB" id="A0A839T0R0"/>
<proteinExistence type="predicted"/>
<organism evidence="1 2">
    <name type="scientific">Azomonas macrocytogenes</name>
    <name type="common">Azotobacter macrocytogenes</name>
    <dbReference type="NCBI Taxonomy" id="69962"/>
    <lineage>
        <taxon>Bacteria</taxon>
        <taxon>Pseudomonadati</taxon>
        <taxon>Pseudomonadota</taxon>
        <taxon>Gammaproteobacteria</taxon>
        <taxon>Pseudomonadales</taxon>
        <taxon>Pseudomonadaceae</taxon>
        <taxon>Azomonas</taxon>
    </lineage>
</organism>
<dbReference type="EMBL" id="JACHXI010000005">
    <property type="protein sequence ID" value="MBB3103131.1"/>
    <property type="molecule type" value="Genomic_DNA"/>
</dbReference>
<dbReference type="InterPro" id="IPR021732">
    <property type="entry name" value="DUF3301"/>
</dbReference>
<accession>A0A839T0R0</accession>
<evidence type="ECO:0008006" key="3">
    <source>
        <dbReference type="Google" id="ProtNLM"/>
    </source>
</evidence>
<keyword evidence="2" id="KW-1185">Reference proteome</keyword>
<evidence type="ECO:0000313" key="1">
    <source>
        <dbReference type="EMBL" id="MBB3103131.1"/>
    </source>
</evidence>
<gene>
    <name evidence="1" type="ORF">FHR87_001526</name>
</gene>
<protein>
    <recommendedName>
        <fullName evidence="3">DUF3301 domain-containing protein</fullName>
    </recommendedName>
</protein>
<dbReference type="Pfam" id="PF11743">
    <property type="entry name" value="DUF3301"/>
    <property type="match status" value="1"/>
</dbReference>
<sequence length="152" mass="17115">MMNVESLILLVTVAAGAFWLWHSYGIREHALAAVRRHCAREEVELLDDNVAFQRIGMLPDRHGRKRLGRLYGFEFTVTGEQRYPGQIVMFGSLVGSIEFAPHVARLLIDTGSAAAMPMPMPAVPAPTPTRKGEVIRLEDWRKLHGTRQTPRK</sequence>
<dbReference type="RefSeq" id="WP_183166083.1">
    <property type="nucleotide sequence ID" value="NZ_JACHXI010000005.1"/>
</dbReference>
<comment type="caution">
    <text evidence="1">The sequence shown here is derived from an EMBL/GenBank/DDBJ whole genome shotgun (WGS) entry which is preliminary data.</text>
</comment>
<dbReference type="Proteomes" id="UP000549250">
    <property type="component" value="Unassembled WGS sequence"/>
</dbReference>
<reference evidence="1 2" key="1">
    <citation type="submission" date="2020-08" db="EMBL/GenBank/DDBJ databases">
        <title>Genomic Encyclopedia of Type Strains, Phase III (KMG-III): the genomes of soil and plant-associated and newly described type strains.</title>
        <authorList>
            <person name="Whitman W."/>
        </authorList>
    </citation>
    <scope>NUCLEOTIDE SEQUENCE [LARGE SCALE GENOMIC DNA]</scope>
    <source>
        <strain evidence="1 2">CECT 4462</strain>
    </source>
</reference>